<dbReference type="AlphaFoldDB" id="A0A1G7XS45"/>
<accession>A0A1G7XS45</accession>
<protein>
    <recommendedName>
        <fullName evidence="3">DUF3000 domain-containing protein</fullName>
    </recommendedName>
</protein>
<dbReference type="STRING" id="200378.SAMN05216553_112191"/>
<dbReference type="Pfam" id="PF11452">
    <property type="entry name" value="DUF3000"/>
    <property type="match status" value="1"/>
</dbReference>
<dbReference type="InterPro" id="IPR021555">
    <property type="entry name" value="DUF3000"/>
</dbReference>
<proteinExistence type="predicted"/>
<reference evidence="2" key="1">
    <citation type="submission" date="2016-10" db="EMBL/GenBank/DDBJ databases">
        <authorList>
            <person name="Varghese N."/>
            <person name="Submissions S."/>
        </authorList>
    </citation>
    <scope>NUCLEOTIDE SEQUENCE [LARGE SCALE GENOMIC DNA]</scope>
    <source>
        <strain evidence="2">CGMCC 4.3506</strain>
    </source>
</reference>
<organism evidence="1 2">
    <name type="scientific">Lentzea fradiae</name>
    <dbReference type="NCBI Taxonomy" id="200378"/>
    <lineage>
        <taxon>Bacteria</taxon>
        <taxon>Bacillati</taxon>
        <taxon>Actinomycetota</taxon>
        <taxon>Actinomycetes</taxon>
        <taxon>Pseudonocardiales</taxon>
        <taxon>Pseudonocardiaceae</taxon>
        <taxon>Lentzea</taxon>
    </lineage>
</organism>
<evidence type="ECO:0000313" key="2">
    <source>
        <dbReference type="Proteomes" id="UP000199623"/>
    </source>
</evidence>
<evidence type="ECO:0008006" key="3">
    <source>
        <dbReference type="Google" id="ProtNLM"/>
    </source>
</evidence>
<sequence length="210" mass="22763">MCTHISFMVPRPGVPPSLGRIARHTVSCVTEPEIFRRAVGTLKSVRHRPEIELTEVRPPQRLAPWAYALTAEVTGPSDELSTGRLVLLHDPDGDEAWGGVLRVVAYVRVELDHELASDPLLPEVGWSWLTEALEQSGAEFTALGGTVTQTSSARFGDIAGPARTDDLELRASWTALDGELAEHGTAFYELMATAVGLPPVGVTMFGQRQP</sequence>
<evidence type="ECO:0000313" key="1">
    <source>
        <dbReference type="EMBL" id="SDG86988.1"/>
    </source>
</evidence>
<gene>
    <name evidence="1" type="ORF">SAMN05216553_112191</name>
</gene>
<dbReference type="EMBL" id="FNCC01000012">
    <property type="protein sequence ID" value="SDG86988.1"/>
    <property type="molecule type" value="Genomic_DNA"/>
</dbReference>
<dbReference type="Proteomes" id="UP000199623">
    <property type="component" value="Unassembled WGS sequence"/>
</dbReference>
<keyword evidence="2" id="KW-1185">Reference proteome</keyword>
<name>A0A1G7XS45_9PSEU</name>